<evidence type="ECO:0000313" key="1">
    <source>
        <dbReference type="EMBL" id="EMZ34713.1"/>
    </source>
</evidence>
<protein>
    <submittedName>
        <fullName evidence="1">Uncharacterized protein</fullName>
    </submittedName>
</protein>
<proteinExistence type="predicted"/>
<accession>N2B879</accession>
<reference evidence="1 2" key="1">
    <citation type="journal article" date="2014" name="Genome Announc.">
        <title>Draft genome sequences of the altered schaedler flora, a defined bacterial community from gnotobiotic mice.</title>
        <authorList>
            <person name="Wannemuehler M.J."/>
            <person name="Overstreet A.M."/>
            <person name="Ward D.V."/>
            <person name="Phillips G.J."/>
        </authorList>
    </citation>
    <scope>NUCLEOTIDE SEQUENCE [LARGE SCALE GENOMIC DNA]</scope>
    <source>
        <strain evidence="1 2">ASF492</strain>
    </source>
</reference>
<dbReference type="PATRIC" id="fig|1235802.3.peg.1174"/>
<dbReference type="EMBL" id="AQFT01000033">
    <property type="protein sequence ID" value="EMZ34713.1"/>
    <property type="molecule type" value="Genomic_DNA"/>
</dbReference>
<dbReference type="HOGENOM" id="CLU_749534_0_0_9"/>
<sequence>MLRTMKIADQWLKDLPQQFQGKKRIEVLIQAFARQMEEVRKVFDDVNRLTDIDTAHGINLDRVGDIVVLSRKDAQVILRSKIDQELGDETYRQVLRYKSIKNTCDCTYEDIVGTMKLLWDVDYVTYVEKPERPATIFMQMPPFDINITDPAAKRVLAIRPAGVGLIYAVSYYLTADHSRLEKMFLVRLRLHWFIPFWGCYIFDGTWNLDGSVHLCQKRRYNLRLGLKYYMGIFYELAALHTKLFDGTWDLDGSVRLDAAYRSFCLKIYGKIDSPDKTGEPSVRETLAFIIDFWRLIYFDDRWKLDGKVCLDASRCKMEAAVKTHIAVNGNTEEIRDGPVEIRRNLWFLDGNVAMDGSRILNAMYRREVL</sequence>
<dbReference type="STRING" id="1235802.C823_01094"/>
<evidence type="ECO:0000313" key="2">
    <source>
        <dbReference type="Proteomes" id="UP000012589"/>
    </source>
</evidence>
<organism evidence="1 2">
    <name type="scientific">Eubacterium plexicaudatum ASF492</name>
    <dbReference type="NCBI Taxonomy" id="1235802"/>
    <lineage>
        <taxon>Bacteria</taxon>
        <taxon>Bacillati</taxon>
        <taxon>Bacillota</taxon>
        <taxon>Clostridia</taxon>
        <taxon>Eubacteriales</taxon>
        <taxon>Eubacteriaceae</taxon>
        <taxon>Eubacterium</taxon>
    </lineage>
</organism>
<keyword evidence="2" id="KW-1185">Reference proteome</keyword>
<name>N2B879_9FIRM</name>
<dbReference type="eggNOG" id="ENOG503430N">
    <property type="taxonomic scope" value="Bacteria"/>
</dbReference>
<dbReference type="Proteomes" id="UP000012589">
    <property type="component" value="Unassembled WGS sequence"/>
</dbReference>
<dbReference type="AlphaFoldDB" id="N2B879"/>
<dbReference type="Pfam" id="PF11041">
    <property type="entry name" value="Phage_Wedge1"/>
    <property type="match status" value="1"/>
</dbReference>
<dbReference type="InterPro" id="IPR021283">
    <property type="entry name" value="Phage_Wedge1"/>
</dbReference>
<comment type="caution">
    <text evidence="1">The sequence shown here is derived from an EMBL/GenBank/DDBJ whole genome shotgun (WGS) entry which is preliminary data.</text>
</comment>
<gene>
    <name evidence="1" type="ORF">C823_01094</name>
</gene>